<feature type="region of interest" description="Disordered" evidence="1">
    <location>
        <begin position="27"/>
        <end position="62"/>
    </location>
</feature>
<dbReference type="Proteomes" id="UP000193467">
    <property type="component" value="Unassembled WGS sequence"/>
</dbReference>
<proteinExistence type="predicted"/>
<comment type="caution">
    <text evidence="2">The sequence shown here is derived from an EMBL/GenBank/DDBJ whole genome shotgun (WGS) entry which is preliminary data.</text>
</comment>
<organism evidence="2 3">
    <name type="scientific">Leucosporidium creatinivorum</name>
    <dbReference type="NCBI Taxonomy" id="106004"/>
    <lineage>
        <taxon>Eukaryota</taxon>
        <taxon>Fungi</taxon>
        <taxon>Dikarya</taxon>
        <taxon>Basidiomycota</taxon>
        <taxon>Pucciniomycotina</taxon>
        <taxon>Microbotryomycetes</taxon>
        <taxon>Leucosporidiales</taxon>
        <taxon>Leucosporidium</taxon>
    </lineage>
</organism>
<dbReference type="AlphaFoldDB" id="A0A1Y2F4K5"/>
<evidence type="ECO:0000313" key="3">
    <source>
        <dbReference type="Proteomes" id="UP000193467"/>
    </source>
</evidence>
<gene>
    <name evidence="2" type="ORF">BCR35DRAFT_332181</name>
</gene>
<sequence>MTTNKTTKGKKKLSGGALAFAEFNRKTTAELKEKKPNQSATDRREEMLRLWRKDKTNPNRGK</sequence>
<reference evidence="2 3" key="1">
    <citation type="submission" date="2016-07" db="EMBL/GenBank/DDBJ databases">
        <title>Pervasive Adenine N6-methylation of Active Genes in Fungi.</title>
        <authorList>
            <consortium name="DOE Joint Genome Institute"/>
            <person name="Mondo S.J."/>
            <person name="Dannebaum R.O."/>
            <person name="Kuo R.C."/>
            <person name="Labutti K."/>
            <person name="Haridas S."/>
            <person name="Kuo A."/>
            <person name="Salamov A."/>
            <person name="Ahrendt S.R."/>
            <person name="Lipzen A."/>
            <person name="Sullivan W."/>
            <person name="Andreopoulos W.B."/>
            <person name="Clum A."/>
            <person name="Lindquist E."/>
            <person name="Daum C."/>
            <person name="Ramamoorthy G.K."/>
            <person name="Gryganskyi A."/>
            <person name="Culley D."/>
            <person name="Magnuson J.K."/>
            <person name="James T.Y."/>
            <person name="O'Malley M.A."/>
            <person name="Stajich J.E."/>
            <person name="Spatafora J.W."/>
            <person name="Visel A."/>
            <person name="Grigoriev I.V."/>
        </authorList>
    </citation>
    <scope>NUCLEOTIDE SEQUENCE [LARGE SCALE GENOMIC DNA]</scope>
    <source>
        <strain evidence="2 3">62-1032</strain>
    </source>
</reference>
<accession>A0A1Y2F4K5</accession>
<keyword evidence="3" id="KW-1185">Reference proteome</keyword>
<evidence type="ECO:0000313" key="2">
    <source>
        <dbReference type="EMBL" id="ORY78848.1"/>
    </source>
</evidence>
<protein>
    <submittedName>
        <fullName evidence="2">Uncharacterized protein</fullName>
    </submittedName>
</protein>
<name>A0A1Y2F4K5_9BASI</name>
<evidence type="ECO:0000256" key="1">
    <source>
        <dbReference type="SAM" id="MobiDB-lite"/>
    </source>
</evidence>
<dbReference type="OrthoDB" id="2540123at2759"/>
<dbReference type="EMBL" id="MCGR01000028">
    <property type="protein sequence ID" value="ORY78848.1"/>
    <property type="molecule type" value="Genomic_DNA"/>
</dbReference>
<dbReference type="InParanoid" id="A0A1Y2F4K5"/>